<sequence length="429" mass="44073">MPLAPLSHGLWALTAPPAPATPPLAGPAETAVAIIGAGYTGLSAALHLAEAGIAATVLEAEEVGFGGAGRNVGLVNAGMWVRPDDLAATLGADHGARLICFLGGAPRAVFALVDRHGIACEARPAGTLHCAAGAAGRAEIETRAQQWQARGAPVELLSAAETRARIGGGAYAGALLDHRAGTIQPLAFARGLAAAAMRAGAAVHTGSPVTAAVRDGRNSDGGDWRLATPGGVLRAKWVIVATDAYTREVWPALRRGQVHLPYFNLATEPAPESAGILPGGEGCWDTRQVLTSIRTDAAGRLILGSVGRLGAVDRPIHEAWARRTLARLFPALGEVAFESAWFGQIGMTATHLPAFHQLDARVVAVAGYNGRGIAPGVAFGRALAEHAMGERPAEAMPLPVSPAGSARFRAAREAWIRFGAGLVHALAGR</sequence>
<protein>
    <submittedName>
        <fullName evidence="3">FAD-dependent oxidoreductase</fullName>
    </submittedName>
</protein>
<evidence type="ECO:0000256" key="1">
    <source>
        <dbReference type="ARBA" id="ARBA00023002"/>
    </source>
</evidence>
<dbReference type="SUPFAM" id="SSF51905">
    <property type="entry name" value="FAD/NAD(P)-binding domain"/>
    <property type="match status" value="1"/>
</dbReference>
<comment type="caution">
    <text evidence="3">The sequence shown here is derived from an EMBL/GenBank/DDBJ whole genome shotgun (WGS) entry which is preliminary data.</text>
</comment>
<evidence type="ECO:0000313" key="3">
    <source>
        <dbReference type="EMBL" id="PZQ48374.1"/>
    </source>
</evidence>
<dbReference type="EMBL" id="QFPW01000012">
    <property type="protein sequence ID" value="PZQ48374.1"/>
    <property type="molecule type" value="Genomic_DNA"/>
</dbReference>
<proteinExistence type="predicted"/>
<dbReference type="InterPro" id="IPR006076">
    <property type="entry name" value="FAD-dep_OxRdtase"/>
</dbReference>
<dbReference type="InterPro" id="IPR036188">
    <property type="entry name" value="FAD/NAD-bd_sf"/>
</dbReference>
<dbReference type="GO" id="GO:0016491">
    <property type="term" value="F:oxidoreductase activity"/>
    <property type="evidence" value="ECO:0007669"/>
    <property type="project" value="UniProtKB-KW"/>
</dbReference>
<feature type="domain" description="FAD dependent oxidoreductase" evidence="2">
    <location>
        <begin position="32"/>
        <end position="385"/>
    </location>
</feature>
<evidence type="ECO:0000313" key="4">
    <source>
        <dbReference type="Proteomes" id="UP000249185"/>
    </source>
</evidence>
<reference evidence="3 4" key="1">
    <citation type="submission" date="2017-08" db="EMBL/GenBank/DDBJ databases">
        <title>Infants hospitalized years apart are colonized by the same room-sourced microbial strains.</title>
        <authorList>
            <person name="Brooks B."/>
            <person name="Olm M.R."/>
            <person name="Firek B.A."/>
            <person name="Baker R."/>
            <person name="Thomas B.C."/>
            <person name="Morowitz M.J."/>
            <person name="Banfield J.F."/>
        </authorList>
    </citation>
    <scope>NUCLEOTIDE SEQUENCE [LARGE SCALE GENOMIC DNA]</scope>
    <source>
        <strain evidence="3">S2_005_002_R2_34</strain>
    </source>
</reference>
<organism evidence="3 4">
    <name type="scientific">Rhodovulum sulfidophilum</name>
    <name type="common">Rhodobacter sulfidophilus</name>
    <dbReference type="NCBI Taxonomy" id="35806"/>
    <lineage>
        <taxon>Bacteria</taxon>
        <taxon>Pseudomonadati</taxon>
        <taxon>Pseudomonadota</taxon>
        <taxon>Alphaproteobacteria</taxon>
        <taxon>Rhodobacterales</taxon>
        <taxon>Paracoccaceae</taxon>
        <taxon>Rhodovulum</taxon>
    </lineage>
</organism>
<dbReference type="Proteomes" id="UP000249185">
    <property type="component" value="Unassembled WGS sequence"/>
</dbReference>
<gene>
    <name evidence="3" type="ORF">DI556_14610</name>
</gene>
<dbReference type="Pfam" id="PF01266">
    <property type="entry name" value="DAO"/>
    <property type="match status" value="1"/>
</dbReference>
<dbReference type="PANTHER" id="PTHR13847">
    <property type="entry name" value="SARCOSINE DEHYDROGENASE-RELATED"/>
    <property type="match status" value="1"/>
</dbReference>
<accession>A0A2W5N5G5</accession>
<name>A0A2W5N5G5_RHOSU</name>
<dbReference type="Gene3D" id="3.30.9.10">
    <property type="entry name" value="D-Amino Acid Oxidase, subunit A, domain 2"/>
    <property type="match status" value="1"/>
</dbReference>
<dbReference type="GO" id="GO:0005737">
    <property type="term" value="C:cytoplasm"/>
    <property type="evidence" value="ECO:0007669"/>
    <property type="project" value="TreeGrafter"/>
</dbReference>
<dbReference type="PANTHER" id="PTHR13847:SF275">
    <property type="entry name" value="GAMMA-GLUTAMYLPUTRESCINE OXIDOREDUCTASE"/>
    <property type="match status" value="1"/>
</dbReference>
<evidence type="ECO:0000259" key="2">
    <source>
        <dbReference type="Pfam" id="PF01266"/>
    </source>
</evidence>
<dbReference type="Gene3D" id="3.50.50.60">
    <property type="entry name" value="FAD/NAD(P)-binding domain"/>
    <property type="match status" value="1"/>
</dbReference>
<keyword evidence="1" id="KW-0560">Oxidoreductase</keyword>
<dbReference type="AlphaFoldDB" id="A0A2W5N5G5"/>